<reference evidence="7" key="1">
    <citation type="submission" date="2024-06" db="EMBL/GenBank/DDBJ databases">
        <title>Caulobacter inopinatus, sp. nov.</title>
        <authorList>
            <person name="Donachie S.P."/>
        </authorList>
    </citation>
    <scope>NUCLEOTIDE SEQUENCE</scope>
    <source>
        <strain evidence="7">73W</strain>
    </source>
</reference>
<proteinExistence type="inferred from homology"/>
<dbReference type="CDD" id="cd03747">
    <property type="entry name" value="Ntn_PGA_like"/>
    <property type="match status" value="1"/>
</dbReference>
<dbReference type="AlphaFoldDB" id="A0AB39KTM1"/>
<keyword evidence="2 7" id="KW-0378">Hydrolase</keyword>
<dbReference type="InterPro" id="IPR043147">
    <property type="entry name" value="Penicillin_amidase_A-knob"/>
</dbReference>
<keyword evidence="6" id="KW-0732">Signal</keyword>
<evidence type="ECO:0000256" key="5">
    <source>
        <dbReference type="PIRSR" id="PIRSR001227-2"/>
    </source>
</evidence>
<feature type="signal peptide" evidence="6">
    <location>
        <begin position="1"/>
        <end position="22"/>
    </location>
</feature>
<comment type="cofactor">
    <cofactor evidence="5">
        <name>Ca(2+)</name>
        <dbReference type="ChEBI" id="CHEBI:29108"/>
    </cofactor>
    <text evidence="5">Binds 1 Ca(2+) ion per dimer.</text>
</comment>
<organism evidence="7">
    <name type="scientific">Caulobacter sp. 73W</name>
    <dbReference type="NCBI Taxonomy" id="3161137"/>
    <lineage>
        <taxon>Bacteria</taxon>
        <taxon>Pseudomonadati</taxon>
        <taxon>Pseudomonadota</taxon>
        <taxon>Alphaproteobacteria</taxon>
        <taxon>Caulobacterales</taxon>
        <taxon>Caulobacteraceae</taxon>
        <taxon>Caulobacter</taxon>
    </lineage>
</organism>
<dbReference type="SUPFAM" id="SSF56235">
    <property type="entry name" value="N-terminal nucleophile aminohydrolases (Ntn hydrolases)"/>
    <property type="match status" value="1"/>
</dbReference>
<feature type="binding site" evidence="5">
    <location>
        <position position="339"/>
    </location>
    <ligand>
        <name>Ca(2+)</name>
        <dbReference type="ChEBI" id="CHEBI:29108"/>
    </ligand>
</feature>
<evidence type="ECO:0000256" key="6">
    <source>
        <dbReference type="SAM" id="SignalP"/>
    </source>
</evidence>
<dbReference type="InterPro" id="IPR014395">
    <property type="entry name" value="Pen/GL7ACA/AHL_acylase"/>
</dbReference>
<feature type="binding site" evidence="5">
    <location>
        <position position="183"/>
    </location>
    <ligand>
        <name>Ca(2+)</name>
        <dbReference type="ChEBI" id="CHEBI:29108"/>
    </ligand>
</feature>
<feature type="binding site" evidence="5">
    <location>
        <position position="336"/>
    </location>
    <ligand>
        <name>Ca(2+)</name>
        <dbReference type="ChEBI" id="CHEBI:29108"/>
    </ligand>
</feature>
<sequence length="790" mass="85505">MRFTTATAMAAVFAAIAGQACAEISSAVRQETASVAGLSQPAELIVDRWGIPHIYAANTRDAFFLQGWNAARDRLWQIDLWRKRGLGRLSASFGPSYVEQDRAARLFLYRGDMAAEWAAYGPDAKTAVEAFAAGINAYVAEVRAGTKPMPLEFGLTASQPETWTAEDVLRIRSHALVSNAVQELARARTLCAGGDKAERLRRRLEPAHELIRPEGLSPCDVPADVLKDYLLGTAMVSFDPMKTKVAAAPLDFAETADRITAEGSNNWVIAGSRTASGRPILANDPHRAVGAPSLRYIAHVEAPGLSMIGSGEPSAPGISFGHNGKAAFGLTIFAIDQEDLYAYQTDGDRYRYKGGWEAMKVVRETIEVKGQAPREVELRFTRHGPLLHADAAKNRAFALRTVWNEPGMSGYFASSWLWGAKGWSDFEKASHHWGAPSLNLIYADTGGTTGWAASGLTPVRSNWDGLLPVPGDGRYEWGGFQPAGALPWVKNPKAGFFATANEMNIPADYPNEERRLAFEYGDRSRIDRITEVLSAKSKSTLADSMALQGDSISVNSRRLTALLAGISSPDARTQKAIDLMRGWNADMAVDSVPAAIAEVWAVKHMAPALIEALAPEARTAMGIPTQHAILSTLEEMPAAERAPILLKSLAPALEELTARLGSDMNSWRWGRLHLARFEPAAAVLADKQTAEQMSVGPLAVPGSGSTPHAAGYRFSDFRLTAGATVRLVIDVGGWDNSMAINSPGQSGDPFNPHYRDLFPLWAAGEYVPLRYTRKAVEADAETVIRLTPAK</sequence>
<feature type="chain" id="PRO_5044259477" evidence="6">
    <location>
        <begin position="23"/>
        <end position="790"/>
    </location>
</feature>
<feature type="active site" description="Nucleophile" evidence="4">
    <location>
        <position position="264"/>
    </location>
</feature>
<dbReference type="PIRSF" id="PIRSF001227">
    <property type="entry name" value="Pen_acylase"/>
    <property type="match status" value="1"/>
</dbReference>
<dbReference type="Gene3D" id="3.60.20.10">
    <property type="entry name" value="Glutamine Phosphoribosylpyrophosphate, subunit 1, domain 1"/>
    <property type="match status" value="1"/>
</dbReference>
<keyword evidence="3" id="KW-0865">Zymogen</keyword>
<dbReference type="Gene3D" id="1.10.1400.10">
    <property type="match status" value="1"/>
</dbReference>
<dbReference type="PANTHER" id="PTHR34218">
    <property type="entry name" value="PEPTIDASE S45 PENICILLIN AMIDASE"/>
    <property type="match status" value="1"/>
</dbReference>
<name>A0AB39KTM1_9CAUL</name>
<dbReference type="RefSeq" id="WP_369060040.1">
    <property type="nucleotide sequence ID" value="NZ_CP158375.1"/>
</dbReference>
<evidence type="ECO:0000256" key="1">
    <source>
        <dbReference type="ARBA" id="ARBA00006586"/>
    </source>
</evidence>
<dbReference type="InterPro" id="IPR023343">
    <property type="entry name" value="Penicillin_amidase_dom1"/>
</dbReference>
<accession>A0AB39KTM1</accession>
<dbReference type="InterPro" id="IPR002692">
    <property type="entry name" value="S45"/>
</dbReference>
<dbReference type="GO" id="GO:0016811">
    <property type="term" value="F:hydrolase activity, acting on carbon-nitrogen (but not peptide) bonds, in linear amides"/>
    <property type="evidence" value="ECO:0007669"/>
    <property type="project" value="InterPro"/>
</dbReference>
<dbReference type="GO" id="GO:0017000">
    <property type="term" value="P:antibiotic biosynthetic process"/>
    <property type="evidence" value="ECO:0007669"/>
    <property type="project" value="InterPro"/>
</dbReference>
<dbReference type="InterPro" id="IPR029055">
    <property type="entry name" value="Ntn_hydrolases_N"/>
</dbReference>
<dbReference type="PANTHER" id="PTHR34218:SF4">
    <property type="entry name" value="ACYL-HOMOSERINE LACTONE ACYLASE QUIP"/>
    <property type="match status" value="1"/>
</dbReference>
<comment type="similarity">
    <text evidence="1">Belongs to the peptidase S45 family.</text>
</comment>
<evidence type="ECO:0000256" key="2">
    <source>
        <dbReference type="ARBA" id="ARBA00022801"/>
    </source>
</evidence>
<dbReference type="Pfam" id="PF01804">
    <property type="entry name" value="Penicil_amidase"/>
    <property type="match status" value="1"/>
</dbReference>
<evidence type="ECO:0000256" key="4">
    <source>
        <dbReference type="PIRSR" id="PIRSR001227-1"/>
    </source>
</evidence>
<evidence type="ECO:0000313" key="7">
    <source>
        <dbReference type="EMBL" id="XDO97070.1"/>
    </source>
</evidence>
<dbReference type="Gene3D" id="2.30.120.10">
    <property type="match status" value="1"/>
</dbReference>
<dbReference type="PROSITE" id="PS51257">
    <property type="entry name" value="PROKAR_LIPOPROTEIN"/>
    <property type="match status" value="1"/>
</dbReference>
<protein>
    <submittedName>
        <fullName evidence="7">Penicillin acylase family protein</fullName>
        <ecNumber evidence="7">3.5.1.-</ecNumber>
    </submittedName>
</protein>
<dbReference type="Gene3D" id="1.10.439.10">
    <property type="entry name" value="Penicillin Amidohydrolase, domain 1"/>
    <property type="match status" value="1"/>
</dbReference>
<dbReference type="EMBL" id="CP158375">
    <property type="protein sequence ID" value="XDO97070.1"/>
    <property type="molecule type" value="Genomic_DNA"/>
</dbReference>
<keyword evidence="5" id="KW-0479">Metal-binding</keyword>
<dbReference type="EC" id="3.5.1.-" evidence="7"/>
<evidence type="ECO:0000256" key="3">
    <source>
        <dbReference type="ARBA" id="ARBA00023145"/>
    </source>
</evidence>
<dbReference type="InterPro" id="IPR043146">
    <property type="entry name" value="Penicillin_amidase_N_B-knob"/>
</dbReference>
<dbReference type="GO" id="GO:0046872">
    <property type="term" value="F:metal ion binding"/>
    <property type="evidence" value="ECO:0007669"/>
    <property type="project" value="UniProtKB-KW"/>
</dbReference>
<gene>
    <name evidence="7" type="ORF">ABOZ73_01180</name>
</gene>
<keyword evidence="5" id="KW-0106">Calcium</keyword>